<protein>
    <submittedName>
        <fullName evidence="1">6551_t:CDS:1</fullName>
    </submittedName>
</protein>
<feature type="non-terminal residue" evidence="1">
    <location>
        <position position="160"/>
    </location>
</feature>
<feature type="non-terminal residue" evidence="1">
    <location>
        <position position="1"/>
    </location>
</feature>
<accession>A0ACA9RXK4</accession>
<reference evidence="1" key="1">
    <citation type="submission" date="2021-06" db="EMBL/GenBank/DDBJ databases">
        <authorList>
            <person name="Kallberg Y."/>
            <person name="Tangrot J."/>
            <person name="Rosling A."/>
        </authorList>
    </citation>
    <scope>NUCLEOTIDE SEQUENCE</scope>
    <source>
        <strain evidence="1">MA461A</strain>
    </source>
</reference>
<dbReference type="EMBL" id="CAJVQC010075705">
    <property type="protein sequence ID" value="CAG8814061.1"/>
    <property type="molecule type" value="Genomic_DNA"/>
</dbReference>
<comment type="caution">
    <text evidence="1">The sequence shown here is derived from an EMBL/GenBank/DDBJ whole genome shotgun (WGS) entry which is preliminary data.</text>
</comment>
<name>A0ACA9RXK4_9GLOM</name>
<organism evidence="1 2">
    <name type="scientific">Racocetra persica</name>
    <dbReference type="NCBI Taxonomy" id="160502"/>
    <lineage>
        <taxon>Eukaryota</taxon>
        <taxon>Fungi</taxon>
        <taxon>Fungi incertae sedis</taxon>
        <taxon>Mucoromycota</taxon>
        <taxon>Glomeromycotina</taxon>
        <taxon>Glomeromycetes</taxon>
        <taxon>Diversisporales</taxon>
        <taxon>Gigasporaceae</taxon>
        <taxon>Racocetra</taxon>
    </lineage>
</organism>
<evidence type="ECO:0000313" key="2">
    <source>
        <dbReference type="Proteomes" id="UP000789920"/>
    </source>
</evidence>
<evidence type="ECO:0000313" key="1">
    <source>
        <dbReference type="EMBL" id="CAG8814061.1"/>
    </source>
</evidence>
<keyword evidence="2" id="KW-1185">Reference proteome</keyword>
<dbReference type="Proteomes" id="UP000789920">
    <property type="component" value="Unassembled WGS sequence"/>
</dbReference>
<proteinExistence type="predicted"/>
<gene>
    <name evidence="1" type="ORF">RPERSI_LOCUS23907</name>
</gene>
<sequence>GCALMNDESADLYRWVLYQTKQATGGYVPAIIMTDADLALDLAIFEEYEQSYAMHYFYTARNSLVPEVFKQKWKQLIKKYNEPRVVKYLKTLNSSKKAWTQILLTSSAAILPQTLFSELDKALSWFITPEIQKIQRAEIKSCLNYYASAITKDEMIKYQE</sequence>